<evidence type="ECO:0000259" key="1">
    <source>
        <dbReference type="Pfam" id="PF03235"/>
    </source>
</evidence>
<dbReference type="AlphaFoldDB" id="A0A356W5G7"/>
<accession>A0A356W5G7</accession>
<dbReference type="InterPro" id="IPR004919">
    <property type="entry name" value="GmrSD_N"/>
</dbReference>
<proteinExistence type="predicted"/>
<evidence type="ECO:0000313" key="2">
    <source>
        <dbReference type="EMBL" id="HBQ48265.1"/>
    </source>
</evidence>
<dbReference type="EMBL" id="DOGS01000105">
    <property type="protein sequence ID" value="HBQ48265.1"/>
    <property type="molecule type" value="Genomic_DNA"/>
</dbReference>
<reference evidence="2 3" key="1">
    <citation type="journal article" date="2018" name="Nat. Biotechnol.">
        <title>A standardized bacterial taxonomy based on genome phylogeny substantially revises the tree of life.</title>
        <authorList>
            <person name="Parks D.H."/>
            <person name="Chuvochina M."/>
            <person name="Waite D.W."/>
            <person name="Rinke C."/>
            <person name="Skarshewski A."/>
            <person name="Chaumeil P.A."/>
            <person name="Hugenholtz P."/>
        </authorList>
    </citation>
    <scope>NUCLEOTIDE SEQUENCE [LARGE SCALE GENOMIC DNA]</scope>
    <source>
        <strain evidence="2">UBA10378</strain>
    </source>
</reference>
<feature type="domain" description="GmrSD restriction endonucleases N-terminal" evidence="1">
    <location>
        <begin position="2"/>
        <end position="204"/>
    </location>
</feature>
<protein>
    <submittedName>
        <fullName evidence="2">DUF262 domain-containing protein</fullName>
    </submittedName>
</protein>
<feature type="non-terminal residue" evidence="2">
    <location>
        <position position="326"/>
    </location>
</feature>
<name>A0A356W5G7_9PROT</name>
<evidence type="ECO:0000313" key="3">
    <source>
        <dbReference type="Proteomes" id="UP000263957"/>
    </source>
</evidence>
<dbReference type="PANTHER" id="PTHR35149:SF2">
    <property type="entry name" value="DUF262 DOMAIN-CONTAINING PROTEIN"/>
    <property type="match status" value="1"/>
</dbReference>
<gene>
    <name evidence="2" type="ORF">DD728_05175</name>
</gene>
<organism evidence="2 3">
    <name type="scientific">Hyphomonas atlantica</name>
    <dbReference type="NCBI Taxonomy" id="1280948"/>
    <lineage>
        <taxon>Bacteria</taxon>
        <taxon>Pseudomonadati</taxon>
        <taxon>Pseudomonadota</taxon>
        <taxon>Alphaproteobacteria</taxon>
        <taxon>Hyphomonadales</taxon>
        <taxon>Hyphomonadaceae</taxon>
        <taxon>Hyphomonas</taxon>
    </lineage>
</organism>
<sequence>MPPYQRSYSWGEREAGELLTDLLDAAETGTPHFIGAVVLNRGTEEGLLEIVDGQQRLTTLTILLAVLRDTESDAAKSKEIHALIADEARPMLGEAASWRLELNHMDGPFFRHMIQTPGATLSLDGESGESDSQRRMVQNARTLLKRVRELSDEDRRALADITINRCALVRVVVNDKDQGFKVFRVLNTRGKEPGAHDIIKTELFQRSKFTTKEAATYSEQWAEHEAVLGGSAFDDLLRQIRSIYDKSSKGELITGFLKNVIPKVTARGFLDELLPRYVEAYKIITTARVKEGPHAQLISDKLNQMRALDQTSWRAPALKFLVEQGV</sequence>
<dbReference type="PANTHER" id="PTHR35149">
    <property type="entry name" value="SLL5132 PROTEIN"/>
    <property type="match status" value="1"/>
</dbReference>
<comment type="caution">
    <text evidence="2">The sequence shown here is derived from an EMBL/GenBank/DDBJ whole genome shotgun (WGS) entry which is preliminary data.</text>
</comment>
<dbReference type="Proteomes" id="UP000263957">
    <property type="component" value="Unassembled WGS sequence"/>
</dbReference>
<dbReference type="Pfam" id="PF03235">
    <property type="entry name" value="GmrSD_N"/>
    <property type="match status" value="1"/>
</dbReference>